<evidence type="ECO:0000256" key="5">
    <source>
        <dbReference type="ARBA" id="ARBA00022824"/>
    </source>
</evidence>
<dbReference type="InterPro" id="IPR007235">
    <property type="entry name" value="Glyco_trans_28_C"/>
</dbReference>
<dbReference type="AlphaFoldDB" id="A0A4R1BJD4"/>
<evidence type="ECO:0000256" key="4">
    <source>
        <dbReference type="ARBA" id="ARBA00022679"/>
    </source>
</evidence>
<comment type="subcellular location">
    <subcellularLocation>
        <location evidence="1">Endoplasmic reticulum</location>
    </subcellularLocation>
</comment>
<evidence type="ECO:0000256" key="3">
    <source>
        <dbReference type="ARBA" id="ARBA00022676"/>
    </source>
</evidence>
<evidence type="ECO:0000313" key="7">
    <source>
        <dbReference type="EMBL" id="TCJ17404.1"/>
    </source>
</evidence>
<dbReference type="PANTHER" id="PTHR12867:SF6">
    <property type="entry name" value="N-ACETYLGLUCOSAMINYLDIPHOSPHODOLICHOL N-ACETYLGLUCOSAMINYLTRANSFERASE"/>
    <property type="match status" value="1"/>
</dbReference>
<dbReference type="InterPro" id="IPR039042">
    <property type="entry name" value="Alg13-like"/>
</dbReference>
<name>A0A4R1BJD4_9BACT</name>
<keyword evidence="4 7" id="KW-0808">Transferase</keyword>
<protein>
    <submittedName>
        <fullName evidence="7">Glycosyl transferase family 28</fullName>
    </submittedName>
</protein>
<dbReference type="EMBL" id="SJZI01000008">
    <property type="protein sequence ID" value="TCJ17404.1"/>
    <property type="molecule type" value="Genomic_DNA"/>
</dbReference>
<reference evidence="7 8" key="1">
    <citation type="submission" date="2019-03" db="EMBL/GenBank/DDBJ databases">
        <authorList>
            <person name="Kim M.K.M."/>
        </authorList>
    </citation>
    <scope>NUCLEOTIDE SEQUENCE [LARGE SCALE GENOMIC DNA]</scope>
    <source>
        <strain evidence="7 8">17J68-12</strain>
    </source>
</reference>
<dbReference type="OrthoDB" id="9814973at2"/>
<gene>
    <name evidence="7" type="ORF">EPD60_04215</name>
</gene>
<dbReference type="Gene3D" id="3.40.50.2000">
    <property type="entry name" value="Glycogen Phosphorylase B"/>
    <property type="match status" value="1"/>
</dbReference>
<keyword evidence="5" id="KW-0256">Endoplasmic reticulum</keyword>
<dbReference type="GO" id="GO:0016758">
    <property type="term" value="F:hexosyltransferase activity"/>
    <property type="evidence" value="ECO:0007669"/>
    <property type="project" value="InterPro"/>
</dbReference>
<organism evidence="7 8">
    <name type="scientific">Flaviaesturariibacter flavus</name>
    <dbReference type="NCBI Taxonomy" id="2502780"/>
    <lineage>
        <taxon>Bacteria</taxon>
        <taxon>Pseudomonadati</taxon>
        <taxon>Bacteroidota</taxon>
        <taxon>Chitinophagia</taxon>
        <taxon>Chitinophagales</taxon>
        <taxon>Chitinophagaceae</taxon>
        <taxon>Flaviaestuariibacter</taxon>
    </lineage>
</organism>
<accession>A0A4R1BJD4</accession>
<dbReference type="GO" id="GO:0006488">
    <property type="term" value="P:dolichol-linked oligosaccharide biosynthetic process"/>
    <property type="evidence" value="ECO:0007669"/>
    <property type="project" value="InterPro"/>
</dbReference>
<dbReference type="Pfam" id="PF04101">
    <property type="entry name" value="Glyco_tran_28_C"/>
    <property type="match status" value="1"/>
</dbReference>
<dbReference type="PANTHER" id="PTHR12867">
    <property type="entry name" value="GLYCOSYL TRANSFERASE-RELATED"/>
    <property type="match status" value="1"/>
</dbReference>
<proteinExistence type="inferred from homology"/>
<comment type="similarity">
    <text evidence="2">Belongs to the glycosyltransferase 28 family.</text>
</comment>
<evidence type="ECO:0000259" key="6">
    <source>
        <dbReference type="Pfam" id="PF04101"/>
    </source>
</evidence>
<feature type="domain" description="Glycosyl transferase family 28 C-terminal" evidence="6">
    <location>
        <begin position="18"/>
        <end position="153"/>
    </location>
</feature>
<keyword evidence="8" id="KW-1185">Reference proteome</keyword>
<evidence type="ECO:0000256" key="2">
    <source>
        <dbReference type="ARBA" id="ARBA00006962"/>
    </source>
</evidence>
<dbReference type="Proteomes" id="UP000295334">
    <property type="component" value="Unassembled WGS sequence"/>
</dbReference>
<evidence type="ECO:0000256" key="1">
    <source>
        <dbReference type="ARBA" id="ARBA00004240"/>
    </source>
</evidence>
<evidence type="ECO:0000313" key="8">
    <source>
        <dbReference type="Proteomes" id="UP000295334"/>
    </source>
</evidence>
<keyword evidence="3" id="KW-0328">Glycosyltransferase</keyword>
<dbReference type="SUPFAM" id="SSF53756">
    <property type="entry name" value="UDP-Glycosyltransferase/glycogen phosphorylase"/>
    <property type="match status" value="1"/>
</dbReference>
<sequence length="184" mass="20920">MVTPGNKQNCLLRKCYEMIFVTVGSQLPFDRFIRAVDEIAPLLSGKEIIAQVFGMKYQPRNIQTLDYIAPAEFRDYVQSAELIVSHAGTGTILSVSELKKPLIVFPRSGRLRETRSDHQMATCRMLEKTCGLQVAYNEEELARKIQDFLENKLPVMDPISPFASDELIASIRDFIRPQSVLRLL</sequence>
<comment type="caution">
    <text evidence="7">The sequence shown here is derived from an EMBL/GenBank/DDBJ whole genome shotgun (WGS) entry which is preliminary data.</text>
</comment>